<evidence type="ECO:0000313" key="2">
    <source>
        <dbReference type="EMBL" id="ODR94569.1"/>
    </source>
</evidence>
<proteinExistence type="predicted"/>
<keyword evidence="1" id="KW-0812">Transmembrane</keyword>
<organism evidence="2 3">
    <name type="scientific">Methyloceanibacter stevinii</name>
    <dbReference type="NCBI Taxonomy" id="1774970"/>
    <lineage>
        <taxon>Bacteria</taxon>
        <taxon>Pseudomonadati</taxon>
        <taxon>Pseudomonadota</taxon>
        <taxon>Alphaproteobacteria</taxon>
        <taxon>Hyphomicrobiales</taxon>
        <taxon>Hyphomicrobiaceae</taxon>
        <taxon>Methyloceanibacter</taxon>
    </lineage>
</organism>
<name>A0A1E3VM10_9HYPH</name>
<feature type="transmembrane region" description="Helical" evidence="1">
    <location>
        <begin position="110"/>
        <end position="128"/>
    </location>
</feature>
<keyword evidence="1" id="KW-0472">Membrane</keyword>
<protein>
    <recommendedName>
        <fullName evidence="4">SLC26A/SulP transporter domain-containing protein</fullName>
    </recommendedName>
</protein>
<gene>
    <name evidence="2" type="ORF">AUC70_07995</name>
</gene>
<keyword evidence="1" id="KW-1133">Transmembrane helix</keyword>
<evidence type="ECO:0000256" key="1">
    <source>
        <dbReference type="SAM" id="Phobius"/>
    </source>
</evidence>
<keyword evidence="3" id="KW-1185">Reference proteome</keyword>
<dbReference type="Proteomes" id="UP000094172">
    <property type="component" value="Unassembled WGS sequence"/>
</dbReference>
<sequence length="148" mass="14685">MLENLAPKRPQNIDVATLGRDAMAGTISAIVNIAYCISFSALFQGSIAAGFPLGLAALIMGTMVTGVVVSLTTTLVPADAGPDTPAVAVMSVLATTVAAGLAAKGADTETMIINVMVAITVSTFLTGASCSDLAGSSSVNGCASYRSP</sequence>
<feature type="transmembrane region" description="Helical" evidence="1">
    <location>
        <begin position="22"/>
        <end position="43"/>
    </location>
</feature>
<dbReference type="EMBL" id="LPWE01000012">
    <property type="protein sequence ID" value="ODR94569.1"/>
    <property type="molecule type" value="Genomic_DNA"/>
</dbReference>
<accession>A0A1E3VM10</accession>
<dbReference type="AlphaFoldDB" id="A0A1E3VM10"/>
<comment type="caution">
    <text evidence="2">The sequence shown here is derived from an EMBL/GenBank/DDBJ whole genome shotgun (WGS) entry which is preliminary data.</text>
</comment>
<dbReference type="STRING" id="1774970.AUC70_07995"/>
<evidence type="ECO:0000313" key="3">
    <source>
        <dbReference type="Proteomes" id="UP000094172"/>
    </source>
</evidence>
<feature type="transmembrane region" description="Helical" evidence="1">
    <location>
        <begin position="55"/>
        <end position="78"/>
    </location>
</feature>
<feature type="transmembrane region" description="Helical" evidence="1">
    <location>
        <begin position="84"/>
        <end position="103"/>
    </location>
</feature>
<reference evidence="2 3" key="1">
    <citation type="journal article" date="2016" name="Environ. Microbiol.">
        <title>New Methyloceanibacter diversity from North Sea sediments includes methanotroph containing solely the soluble methane monooxygenase.</title>
        <authorList>
            <person name="Vekeman B."/>
            <person name="Kerckhof F.M."/>
            <person name="Cremers G."/>
            <person name="de Vos P."/>
            <person name="Vandamme P."/>
            <person name="Boon N."/>
            <person name="Op den Camp H.J."/>
            <person name="Heylen K."/>
        </authorList>
    </citation>
    <scope>NUCLEOTIDE SEQUENCE [LARGE SCALE GENOMIC DNA]</scope>
    <source>
        <strain evidence="2 3">R-67176</strain>
    </source>
</reference>
<evidence type="ECO:0008006" key="4">
    <source>
        <dbReference type="Google" id="ProtNLM"/>
    </source>
</evidence>